<dbReference type="CDD" id="cd06587">
    <property type="entry name" value="VOC"/>
    <property type="match status" value="1"/>
</dbReference>
<dbReference type="InterPro" id="IPR029068">
    <property type="entry name" value="Glyas_Bleomycin-R_OHBP_Dase"/>
</dbReference>
<feature type="domain" description="Glyoxalase/fosfomycin resistance/dioxygenase" evidence="1">
    <location>
        <begin position="16"/>
        <end position="141"/>
    </location>
</feature>
<dbReference type="InterPro" id="IPR004360">
    <property type="entry name" value="Glyas_Fos-R_dOase_dom"/>
</dbReference>
<dbReference type="Pfam" id="PF00903">
    <property type="entry name" value="Glyoxalase"/>
    <property type="match status" value="1"/>
</dbReference>
<gene>
    <name evidence="2" type="ORF">GCM10022406_01810</name>
</gene>
<dbReference type="SUPFAM" id="SSF54593">
    <property type="entry name" value="Glyoxalase/Bleomycin resistance protein/Dihydroxybiphenyl dioxygenase"/>
    <property type="match status" value="1"/>
</dbReference>
<reference evidence="3" key="1">
    <citation type="journal article" date="2019" name="Int. J. Syst. Evol. Microbiol.">
        <title>The Global Catalogue of Microorganisms (GCM) 10K type strain sequencing project: providing services to taxonomists for standard genome sequencing and annotation.</title>
        <authorList>
            <consortium name="The Broad Institute Genomics Platform"/>
            <consortium name="The Broad Institute Genome Sequencing Center for Infectious Disease"/>
            <person name="Wu L."/>
            <person name="Ma J."/>
        </authorList>
    </citation>
    <scope>NUCLEOTIDE SEQUENCE [LARGE SCALE GENOMIC DNA]</scope>
    <source>
        <strain evidence="3">JCM 17214</strain>
    </source>
</reference>
<comment type="caution">
    <text evidence="2">The sequence shown here is derived from an EMBL/GenBank/DDBJ whole genome shotgun (WGS) entry which is preliminary data.</text>
</comment>
<dbReference type="Gene3D" id="3.10.180.10">
    <property type="entry name" value="2,3-Dihydroxybiphenyl 1,2-Dioxygenase, domain 1"/>
    <property type="match status" value="1"/>
</dbReference>
<protein>
    <recommendedName>
        <fullName evidence="1">Glyoxalase/fosfomycin resistance/dioxygenase domain-containing protein</fullName>
    </recommendedName>
</protein>
<dbReference type="RefSeq" id="WP_345108715.1">
    <property type="nucleotide sequence ID" value="NZ_BAABDH010000003.1"/>
</dbReference>
<organism evidence="2 3">
    <name type="scientific">Hymenobacter algoricola</name>
    <dbReference type="NCBI Taxonomy" id="486267"/>
    <lineage>
        <taxon>Bacteria</taxon>
        <taxon>Pseudomonadati</taxon>
        <taxon>Bacteroidota</taxon>
        <taxon>Cytophagia</taxon>
        <taxon>Cytophagales</taxon>
        <taxon>Hymenobacteraceae</taxon>
        <taxon>Hymenobacter</taxon>
    </lineage>
</organism>
<evidence type="ECO:0000313" key="2">
    <source>
        <dbReference type="EMBL" id="GAA3918886.1"/>
    </source>
</evidence>
<sequence length="159" mass="17775">MTTEKVIYRVREDTTTMEKMIAWYTFFLNVKPTKVNLTDPPYYAVFKTDSGVVGGLLGRTKIWLVADPTVPQLTKPAFHWELRNSDEVKAKYEVLKARQARFASELTVISRLPAASGGARSTRQAAAEVQEFVVLDPSGNKVGVINNPIYTPKSIDLPK</sequence>
<proteinExistence type="predicted"/>
<accession>A0ABP7MAG2</accession>
<dbReference type="EMBL" id="BAABDH010000003">
    <property type="protein sequence ID" value="GAA3918886.1"/>
    <property type="molecule type" value="Genomic_DNA"/>
</dbReference>
<name>A0ABP7MAG2_9BACT</name>
<evidence type="ECO:0000259" key="1">
    <source>
        <dbReference type="Pfam" id="PF00903"/>
    </source>
</evidence>
<dbReference type="Proteomes" id="UP001499909">
    <property type="component" value="Unassembled WGS sequence"/>
</dbReference>
<keyword evidence="3" id="KW-1185">Reference proteome</keyword>
<evidence type="ECO:0000313" key="3">
    <source>
        <dbReference type="Proteomes" id="UP001499909"/>
    </source>
</evidence>